<dbReference type="EMBL" id="CCBP010000056">
    <property type="protein sequence ID" value="CDO69818.1"/>
    <property type="molecule type" value="Genomic_DNA"/>
</dbReference>
<feature type="compositionally biased region" description="Basic and acidic residues" evidence="1">
    <location>
        <begin position="1"/>
        <end position="23"/>
    </location>
</feature>
<dbReference type="OMA" id="SHLANTW"/>
<proteinExistence type="predicted"/>
<name>A0A060SBT3_PYCCI</name>
<evidence type="ECO:0000313" key="2">
    <source>
        <dbReference type="EMBL" id="CDO69818.1"/>
    </source>
</evidence>
<accession>A0A060SBT3</accession>
<evidence type="ECO:0000313" key="3">
    <source>
        <dbReference type="Proteomes" id="UP000029665"/>
    </source>
</evidence>
<dbReference type="HOGENOM" id="CLU_834551_0_0_1"/>
<keyword evidence="3" id="KW-1185">Reference proteome</keyword>
<comment type="caution">
    <text evidence="2">The sequence shown here is derived from an EMBL/GenBank/DDBJ whole genome shotgun (WGS) entry which is preliminary data.</text>
</comment>
<gene>
    <name evidence="2" type="ORF">BN946_scf184803.g16</name>
</gene>
<evidence type="ECO:0000256" key="1">
    <source>
        <dbReference type="SAM" id="MobiDB-lite"/>
    </source>
</evidence>
<protein>
    <submittedName>
        <fullName evidence="2">Uncharacterized protein</fullName>
    </submittedName>
</protein>
<dbReference type="AlphaFoldDB" id="A0A060SBT3"/>
<dbReference type="OrthoDB" id="2752228at2759"/>
<reference evidence="2" key="1">
    <citation type="submission" date="2014-01" db="EMBL/GenBank/DDBJ databases">
        <title>The genome of the white-rot fungus Pycnoporus cinnabarinus: a basidiomycete model with a versatile arsenal for lignocellulosic biomass breakdown.</title>
        <authorList>
            <person name="Levasseur A."/>
            <person name="Lomascolo A."/>
            <person name="Ruiz-Duenas F.J."/>
            <person name="Uzan E."/>
            <person name="Piumi F."/>
            <person name="Kues U."/>
            <person name="Ram A.F.J."/>
            <person name="Murat C."/>
            <person name="Haon M."/>
            <person name="Benoit I."/>
            <person name="Arfi Y."/>
            <person name="Chevret D."/>
            <person name="Drula E."/>
            <person name="Kwon M.J."/>
            <person name="Gouret P."/>
            <person name="Lesage-Meessen L."/>
            <person name="Lombard V."/>
            <person name="Mariette J."/>
            <person name="Noirot C."/>
            <person name="Park J."/>
            <person name="Patyshakuliyeva A."/>
            <person name="Wieneger R.A.B."/>
            <person name="Wosten H.A.B."/>
            <person name="Martin F."/>
            <person name="Coutinho P.M."/>
            <person name="de Vries R."/>
            <person name="Martinez A.T."/>
            <person name="Klopp C."/>
            <person name="Pontarotti P."/>
            <person name="Henrissat B."/>
            <person name="Record E."/>
        </authorList>
    </citation>
    <scope>NUCLEOTIDE SEQUENCE [LARGE SCALE GENOMIC DNA]</scope>
    <source>
        <strain evidence="2">BRFM137</strain>
    </source>
</reference>
<organism evidence="2 3">
    <name type="scientific">Pycnoporus cinnabarinus</name>
    <name type="common">Cinnabar-red polypore</name>
    <name type="synonym">Trametes cinnabarina</name>
    <dbReference type="NCBI Taxonomy" id="5643"/>
    <lineage>
        <taxon>Eukaryota</taxon>
        <taxon>Fungi</taxon>
        <taxon>Dikarya</taxon>
        <taxon>Basidiomycota</taxon>
        <taxon>Agaricomycotina</taxon>
        <taxon>Agaricomycetes</taxon>
        <taxon>Polyporales</taxon>
        <taxon>Polyporaceae</taxon>
        <taxon>Trametes</taxon>
    </lineage>
</organism>
<sequence length="333" mass="37302">MSKDTSRIISEKVDGGSGLREDLPGLPSHMTNEESSVADVSTGENVLLHGESSRTPIVLAEAQGSIWPGALIHFWHIPGLALAYVVHARFRRFSPRRLPPLTPLKLPGVYGSLALWGWAGNASYAAEAEIDHHPALQNVKFIRDVNETLANSWRTKYGQQPNAEDLLGQEATSLLRAFIDEHYRDLSLVDKALWWHRNWRSYADVRVCAYVLWTKIGADTIREAPPDRRMGIIHDLHVCSSHLANTWSTDPEKDGLNYLKYPVLALIATIPFALLARRAHVPSLYQPLNGLQRLLVGAVIYMGPFQGYEHHSCLKRLKCSDIIAEAIRKPKKS</sequence>
<dbReference type="Proteomes" id="UP000029665">
    <property type="component" value="Unassembled WGS sequence"/>
</dbReference>
<feature type="region of interest" description="Disordered" evidence="1">
    <location>
        <begin position="1"/>
        <end position="34"/>
    </location>
</feature>